<evidence type="ECO:0000313" key="2">
    <source>
        <dbReference type="Proteomes" id="UP000051006"/>
    </source>
</evidence>
<organism evidence="1 2">
    <name type="scientific">Companilactobacillus kimchiensis</name>
    <dbReference type="NCBI Taxonomy" id="993692"/>
    <lineage>
        <taxon>Bacteria</taxon>
        <taxon>Bacillati</taxon>
        <taxon>Bacillota</taxon>
        <taxon>Bacilli</taxon>
        <taxon>Lactobacillales</taxon>
        <taxon>Lactobacillaceae</taxon>
        <taxon>Companilactobacillus</taxon>
    </lineage>
</organism>
<comment type="caution">
    <text evidence="1">The sequence shown here is derived from an EMBL/GenBank/DDBJ whole genome shotgun (WGS) entry which is preliminary data.</text>
</comment>
<keyword evidence="2" id="KW-1185">Reference proteome</keyword>
<dbReference type="Proteomes" id="UP000051006">
    <property type="component" value="Unassembled WGS sequence"/>
</dbReference>
<proteinExistence type="predicted"/>
<dbReference type="OrthoDB" id="2311236at2"/>
<reference evidence="1 2" key="1">
    <citation type="journal article" date="2015" name="Genome Announc.">
        <title>Expanding the biotechnology potential of lactobacilli through comparative genomics of 213 strains and associated genera.</title>
        <authorList>
            <person name="Sun Z."/>
            <person name="Harris H.M."/>
            <person name="McCann A."/>
            <person name="Guo C."/>
            <person name="Argimon S."/>
            <person name="Zhang W."/>
            <person name="Yang X."/>
            <person name="Jeffery I.B."/>
            <person name="Cooney J.C."/>
            <person name="Kagawa T.F."/>
            <person name="Liu W."/>
            <person name="Song Y."/>
            <person name="Salvetti E."/>
            <person name="Wrobel A."/>
            <person name="Rasinkangas P."/>
            <person name="Parkhill J."/>
            <person name="Rea M.C."/>
            <person name="O'Sullivan O."/>
            <person name="Ritari J."/>
            <person name="Douillard F.P."/>
            <person name="Paul Ross R."/>
            <person name="Yang R."/>
            <person name="Briner A.E."/>
            <person name="Felis G.E."/>
            <person name="de Vos W.M."/>
            <person name="Barrangou R."/>
            <person name="Klaenhammer T.R."/>
            <person name="Caufield P.W."/>
            <person name="Cui Y."/>
            <person name="Zhang H."/>
            <person name="O'Toole P.W."/>
        </authorList>
    </citation>
    <scope>NUCLEOTIDE SEQUENCE [LARGE SCALE GENOMIC DNA]</scope>
    <source>
        <strain evidence="1 2">DSM 24716</strain>
    </source>
</reference>
<sequence length="125" mass="14113">MQIDDDKSNHGQSDILIVPILTTDPGSKDLEQIIIKNTSYFFLEPDEMTFLKQATLKGQQDLSKGKFVIGVWSRYQTETVIASIYQIGDDIEYLDSLPEYKNCRVGDLVTGLPADFQVAEGFFIK</sequence>
<evidence type="ECO:0000313" key="1">
    <source>
        <dbReference type="EMBL" id="KRN98745.1"/>
    </source>
</evidence>
<dbReference type="AlphaFoldDB" id="A0A0R2LA60"/>
<dbReference type="PATRIC" id="fig|993692.3.peg.868"/>
<gene>
    <name evidence="1" type="ORF">IV57_GL000858</name>
</gene>
<name>A0A0R2LA60_9LACO</name>
<dbReference type="STRING" id="993692.IV57_GL000858"/>
<protein>
    <submittedName>
        <fullName evidence="1">Uncharacterized protein</fullName>
    </submittedName>
</protein>
<accession>A0A0R2LA60</accession>
<dbReference type="RefSeq" id="WP_057881198.1">
    <property type="nucleotide sequence ID" value="NZ_JQCF01000018.1"/>
</dbReference>
<dbReference type="EMBL" id="JQCF01000018">
    <property type="protein sequence ID" value="KRN98745.1"/>
    <property type="molecule type" value="Genomic_DNA"/>
</dbReference>